<dbReference type="GO" id="GO:0016887">
    <property type="term" value="F:ATP hydrolysis activity"/>
    <property type="evidence" value="ECO:0007669"/>
    <property type="project" value="InterPro"/>
</dbReference>
<dbReference type="Pfam" id="PF00005">
    <property type="entry name" value="ABC_tran"/>
    <property type="match status" value="1"/>
</dbReference>
<dbReference type="InterPro" id="IPR027417">
    <property type="entry name" value="P-loop_NTPase"/>
</dbReference>
<dbReference type="InterPro" id="IPR050093">
    <property type="entry name" value="ABC_SmlMolc_Importer"/>
</dbReference>
<dbReference type="PROSITE" id="PS50893">
    <property type="entry name" value="ABC_TRANSPORTER_2"/>
    <property type="match status" value="1"/>
</dbReference>
<evidence type="ECO:0000313" key="4">
    <source>
        <dbReference type="Proteomes" id="UP000093796"/>
    </source>
</evidence>
<dbReference type="EMBL" id="LYUD01000097">
    <property type="protein sequence ID" value="OAZ73262.1"/>
    <property type="molecule type" value="Genomic_DNA"/>
</dbReference>
<dbReference type="EC" id="3.6.3.29" evidence="3"/>
<reference evidence="3 4" key="1">
    <citation type="submission" date="2016-05" db="EMBL/GenBank/DDBJ databases">
        <title>Genome sequencing of Acetobacter pasteurianus strain SRCM100623.</title>
        <authorList>
            <person name="Song Y.R."/>
        </authorList>
    </citation>
    <scope>NUCLEOTIDE SEQUENCE [LARGE SCALE GENOMIC DNA]</scope>
    <source>
        <strain evidence="3 4">SRCM100623</strain>
    </source>
</reference>
<feature type="domain" description="ABC transporter" evidence="2">
    <location>
        <begin position="1"/>
        <end position="240"/>
    </location>
</feature>
<dbReference type="InterPro" id="IPR003439">
    <property type="entry name" value="ABC_transporter-like_ATP-bd"/>
</dbReference>
<keyword evidence="3" id="KW-0378">Hydrolase</keyword>
<name>A0A1A0DF24_ACEPA</name>
<evidence type="ECO:0000259" key="2">
    <source>
        <dbReference type="PROSITE" id="PS50893"/>
    </source>
</evidence>
<dbReference type="PANTHER" id="PTHR42781:SF4">
    <property type="entry name" value="SPERMIDINE_PUTRESCINE IMPORT ATP-BINDING PROTEIN POTA"/>
    <property type="match status" value="1"/>
</dbReference>
<organism evidence="3 4">
    <name type="scientific">Acetobacter pasteurianus</name>
    <name type="common">Acetobacter turbidans</name>
    <dbReference type="NCBI Taxonomy" id="438"/>
    <lineage>
        <taxon>Bacteria</taxon>
        <taxon>Pseudomonadati</taxon>
        <taxon>Pseudomonadota</taxon>
        <taxon>Alphaproteobacteria</taxon>
        <taxon>Acetobacterales</taxon>
        <taxon>Acetobacteraceae</taxon>
        <taxon>Acetobacter</taxon>
    </lineage>
</organism>
<dbReference type="AlphaFoldDB" id="A0A1A0DF24"/>
<dbReference type="PATRIC" id="fig|438.15.peg.995"/>
<dbReference type="InterPro" id="IPR008995">
    <property type="entry name" value="Mo/tungstate-bd_C_term_dom"/>
</dbReference>
<dbReference type="Gene3D" id="3.40.50.300">
    <property type="entry name" value="P-loop containing nucleotide triphosphate hydrolases"/>
    <property type="match status" value="1"/>
</dbReference>
<dbReference type="SUPFAM" id="SSF50331">
    <property type="entry name" value="MOP-like"/>
    <property type="match status" value="1"/>
</dbReference>
<dbReference type="SUPFAM" id="SSF52540">
    <property type="entry name" value="P-loop containing nucleoside triphosphate hydrolases"/>
    <property type="match status" value="1"/>
</dbReference>
<protein>
    <submittedName>
        <fullName evidence="3">Molybdate-transporting ATPase</fullName>
        <ecNumber evidence="3">3.6.3.29</ecNumber>
    </submittedName>
</protein>
<accession>A0A1A0DF24</accession>
<sequence>MHTTHGSSTALAVHNLAFFHNAQPLTLSLPAGSCTAILGIGQDNEDLTCLAETLAGRRPCTVEQIEINGTPYNLDTSGHKKLATIGPHAPLFPHISVLDNILLPLRASGTLHKAEVSHRGAEILALTGLEALRAQPARTLNAEQIFRTQLARALITQPEVVVLNQPFEKMDQPTIRRAITFLDRLRHAIGLSILLLSRQKQDCMMAADQIGVMQNGTLLQIGDVATLLNRPACLSVAEQFGDANVISGKVLLIEDDIAELRLPSGETVEAVADYNLEENDLASICILPDRLSVLFPRSGVMEIEDKTDIVCTLVSAHHIGHAIAMRFRTLDGTEIIAHRPLVHLPRELRHGNKAILAWQPQNAIAFPMDAK</sequence>
<evidence type="ECO:0000256" key="1">
    <source>
        <dbReference type="ARBA" id="ARBA00022448"/>
    </source>
</evidence>
<dbReference type="OrthoDB" id="7280760at2"/>
<dbReference type="RefSeq" id="WP_064776023.1">
    <property type="nucleotide sequence ID" value="NZ_LYUD01000097.1"/>
</dbReference>
<keyword evidence="1" id="KW-0813">Transport</keyword>
<evidence type="ECO:0000313" key="3">
    <source>
        <dbReference type="EMBL" id="OAZ73262.1"/>
    </source>
</evidence>
<gene>
    <name evidence="3" type="primary">modC</name>
    <name evidence="3" type="ORF">SRCM100623_00855</name>
</gene>
<dbReference type="eggNOG" id="COG3842">
    <property type="taxonomic scope" value="Bacteria"/>
</dbReference>
<dbReference type="GO" id="GO:0005524">
    <property type="term" value="F:ATP binding"/>
    <property type="evidence" value="ECO:0007669"/>
    <property type="project" value="InterPro"/>
</dbReference>
<proteinExistence type="predicted"/>
<comment type="caution">
    <text evidence="3">The sequence shown here is derived from an EMBL/GenBank/DDBJ whole genome shotgun (WGS) entry which is preliminary data.</text>
</comment>
<dbReference type="PANTHER" id="PTHR42781">
    <property type="entry name" value="SPERMIDINE/PUTRESCINE IMPORT ATP-BINDING PROTEIN POTA"/>
    <property type="match status" value="1"/>
</dbReference>
<dbReference type="Proteomes" id="UP000093796">
    <property type="component" value="Unassembled WGS sequence"/>
</dbReference>